<dbReference type="Pfam" id="PF00882">
    <property type="entry name" value="Zn_dep_PLPC"/>
    <property type="match status" value="1"/>
</dbReference>
<protein>
    <submittedName>
        <fullName evidence="2">Zinc dependent phospholipase C family protein</fullName>
    </submittedName>
</protein>
<sequence length="193" mass="22878">MNTHTLIAKSIVNNIDTNKHFFINEKHFIYGNIKPDLSSKYFFKKHYLKESYDMIESKVNYLCNLNLNCLSKYFSVGRLSQELGVICHFLCDFFCVPHSYRWEFKHSMKKHISYETELNTIAKETNLDKFKANDVKYDSFGEFFNSLYIEYQHILDHRNDLLFSVHVCSSVINYILDSILKNTVKSFSITNFV</sequence>
<organism evidence="2 3">
    <name type="scientific">Romboutsia timonensis</name>
    <dbReference type="NCBI Taxonomy" id="1776391"/>
    <lineage>
        <taxon>Bacteria</taxon>
        <taxon>Bacillati</taxon>
        <taxon>Bacillota</taxon>
        <taxon>Clostridia</taxon>
        <taxon>Peptostreptococcales</taxon>
        <taxon>Peptostreptococcaceae</taxon>
        <taxon>Romboutsia</taxon>
    </lineage>
</organism>
<reference evidence="2" key="2">
    <citation type="submission" date="2021-09" db="EMBL/GenBank/DDBJ databases">
        <authorList>
            <person name="Gilroy R."/>
        </authorList>
    </citation>
    <scope>NUCLEOTIDE SEQUENCE</scope>
    <source>
        <strain evidence="2">1277</strain>
    </source>
</reference>
<evidence type="ECO:0000313" key="3">
    <source>
        <dbReference type="Proteomes" id="UP000776700"/>
    </source>
</evidence>
<comment type="caution">
    <text evidence="2">The sequence shown here is derived from an EMBL/GenBank/DDBJ whole genome shotgun (WGS) entry which is preliminary data.</text>
</comment>
<dbReference type="EMBL" id="DYUB01000011">
    <property type="protein sequence ID" value="HJG95521.1"/>
    <property type="molecule type" value="Genomic_DNA"/>
</dbReference>
<evidence type="ECO:0000313" key="2">
    <source>
        <dbReference type="EMBL" id="HJG95521.1"/>
    </source>
</evidence>
<gene>
    <name evidence="2" type="ORF">K8V90_00250</name>
</gene>
<feature type="domain" description="Phospholipase C/D" evidence="1">
    <location>
        <begin position="3"/>
        <end position="156"/>
    </location>
</feature>
<name>A0A921MY69_9FIRM</name>
<dbReference type="InterPro" id="IPR029002">
    <property type="entry name" value="PLPC/GPLD1"/>
</dbReference>
<evidence type="ECO:0000259" key="1">
    <source>
        <dbReference type="Pfam" id="PF00882"/>
    </source>
</evidence>
<dbReference type="GO" id="GO:0016788">
    <property type="term" value="F:hydrolase activity, acting on ester bonds"/>
    <property type="evidence" value="ECO:0007669"/>
    <property type="project" value="InterPro"/>
</dbReference>
<reference evidence="2" key="1">
    <citation type="journal article" date="2021" name="PeerJ">
        <title>Extensive microbial diversity within the chicken gut microbiome revealed by metagenomics and culture.</title>
        <authorList>
            <person name="Gilroy R."/>
            <person name="Ravi A."/>
            <person name="Getino M."/>
            <person name="Pursley I."/>
            <person name="Horton D.L."/>
            <person name="Alikhan N.F."/>
            <person name="Baker D."/>
            <person name="Gharbi K."/>
            <person name="Hall N."/>
            <person name="Watson M."/>
            <person name="Adriaenssens E.M."/>
            <person name="Foster-Nyarko E."/>
            <person name="Jarju S."/>
            <person name="Secka A."/>
            <person name="Antonio M."/>
            <person name="Oren A."/>
            <person name="Chaudhuri R.R."/>
            <person name="La Ragione R."/>
            <person name="Hildebrand F."/>
            <person name="Pallen M.J."/>
        </authorList>
    </citation>
    <scope>NUCLEOTIDE SEQUENCE</scope>
    <source>
        <strain evidence="2">1277</strain>
    </source>
</reference>
<proteinExistence type="predicted"/>
<accession>A0A921MY69</accession>
<dbReference type="Gene3D" id="1.10.575.10">
    <property type="entry name" value="P1 Nuclease"/>
    <property type="match status" value="1"/>
</dbReference>
<dbReference type="AlphaFoldDB" id="A0A921MY69"/>
<dbReference type="Proteomes" id="UP000776700">
    <property type="component" value="Unassembled WGS sequence"/>
</dbReference>
<dbReference type="InterPro" id="IPR008947">
    <property type="entry name" value="PLipase_C/P1_nuclease_dom_sf"/>
</dbReference>